<accession>A0A6G0Z241</accession>
<protein>
    <submittedName>
        <fullName evidence="1">Uncharacterized protein</fullName>
    </submittedName>
</protein>
<dbReference type="Proteomes" id="UP000478052">
    <property type="component" value="Unassembled WGS sequence"/>
</dbReference>
<dbReference type="AlphaFoldDB" id="A0A6G0Z241"/>
<evidence type="ECO:0000313" key="2">
    <source>
        <dbReference type="Proteomes" id="UP000478052"/>
    </source>
</evidence>
<organism evidence="1 2">
    <name type="scientific">Aphis craccivora</name>
    <name type="common">Cowpea aphid</name>
    <dbReference type="NCBI Taxonomy" id="307492"/>
    <lineage>
        <taxon>Eukaryota</taxon>
        <taxon>Metazoa</taxon>
        <taxon>Ecdysozoa</taxon>
        <taxon>Arthropoda</taxon>
        <taxon>Hexapoda</taxon>
        <taxon>Insecta</taxon>
        <taxon>Pterygota</taxon>
        <taxon>Neoptera</taxon>
        <taxon>Paraneoptera</taxon>
        <taxon>Hemiptera</taxon>
        <taxon>Sternorrhyncha</taxon>
        <taxon>Aphidomorpha</taxon>
        <taxon>Aphidoidea</taxon>
        <taxon>Aphididae</taxon>
        <taxon>Aphidini</taxon>
        <taxon>Aphis</taxon>
        <taxon>Aphis</taxon>
    </lineage>
</organism>
<keyword evidence="2" id="KW-1185">Reference proteome</keyword>
<comment type="caution">
    <text evidence="1">The sequence shown here is derived from an EMBL/GenBank/DDBJ whole genome shotgun (WGS) entry which is preliminary data.</text>
</comment>
<proteinExistence type="predicted"/>
<dbReference type="EMBL" id="VUJU01001580">
    <property type="protein sequence ID" value="KAF0764651.1"/>
    <property type="molecule type" value="Genomic_DNA"/>
</dbReference>
<evidence type="ECO:0000313" key="1">
    <source>
        <dbReference type="EMBL" id="KAF0764651.1"/>
    </source>
</evidence>
<name>A0A6G0Z241_APHCR</name>
<reference evidence="1 2" key="1">
    <citation type="submission" date="2019-08" db="EMBL/GenBank/DDBJ databases">
        <title>Whole genome of Aphis craccivora.</title>
        <authorList>
            <person name="Voronova N.V."/>
            <person name="Shulinski R.S."/>
            <person name="Bandarenka Y.V."/>
            <person name="Zhorov D.G."/>
            <person name="Warner D."/>
        </authorList>
    </citation>
    <scope>NUCLEOTIDE SEQUENCE [LARGE SCALE GENOMIC DNA]</scope>
    <source>
        <strain evidence="1">180601</strain>
        <tissue evidence="1">Whole Body</tissue>
    </source>
</reference>
<sequence>MYLRPKAVDTLNVPKLTIFNLLDCLFSESDSLNTYYTAERKKPLVDPSKLKDMFTFVWANITAKLNNDFKSKIKLVSKSVGCQKKKPLKDEPLKLTMCISDPKKVAHYCNFKRYSSGKKRKVTKKMTPRIYSTDILGETKQNFNDNNLAIKLNDIPLSLVELKHRVQYVGSIRFISANLFISKKKKITKTSKKLKSADIFLCIALLHNDSLQTSVSQIISEAQDMPEILFKAEKFYLVILYVTIFKTKTIFSPIYNMSVDIAHFTKMVYHWKRFSKVRIRTIEEF</sequence>
<gene>
    <name evidence="1" type="ORF">FWK35_00023594</name>
</gene>